<sequence length="78" mass="8316">MNAAGAMTGAEQWVVLAGGPSEMARVQQLPAGGGGDGTRVTVPFYGQHQHFEHTGETEVVEGRQVPVFRWTYSTAIAE</sequence>
<name>A0A7W8B4P3_STRST</name>
<keyword evidence="2" id="KW-1185">Reference proteome</keyword>
<comment type="caution">
    <text evidence="1">The sequence shown here is derived from an EMBL/GenBank/DDBJ whole genome shotgun (WGS) entry which is preliminary data.</text>
</comment>
<dbReference type="RefSeq" id="WP_184926889.1">
    <property type="nucleotide sequence ID" value="NZ_BMSQ01000051.1"/>
</dbReference>
<gene>
    <name evidence="1" type="ORF">FHS40_008977</name>
</gene>
<dbReference type="Proteomes" id="UP000549009">
    <property type="component" value="Unassembled WGS sequence"/>
</dbReference>
<accession>A0A7W8B4P3</accession>
<dbReference type="EMBL" id="JACHJD010000042">
    <property type="protein sequence ID" value="MBB5109847.1"/>
    <property type="molecule type" value="Genomic_DNA"/>
</dbReference>
<evidence type="ECO:0000313" key="1">
    <source>
        <dbReference type="EMBL" id="MBB5109847.1"/>
    </source>
</evidence>
<dbReference type="InterPro" id="IPR046030">
    <property type="entry name" value="DUF5988"/>
</dbReference>
<protein>
    <submittedName>
        <fullName evidence="1">Uncharacterized protein</fullName>
    </submittedName>
</protein>
<dbReference type="Pfam" id="PF19450">
    <property type="entry name" value="DUF5988"/>
    <property type="match status" value="1"/>
</dbReference>
<dbReference type="AlphaFoldDB" id="A0A7W8B4P3"/>
<organism evidence="1 2">
    <name type="scientific">Streptomyces spectabilis</name>
    <dbReference type="NCBI Taxonomy" id="68270"/>
    <lineage>
        <taxon>Bacteria</taxon>
        <taxon>Bacillati</taxon>
        <taxon>Actinomycetota</taxon>
        <taxon>Actinomycetes</taxon>
        <taxon>Kitasatosporales</taxon>
        <taxon>Streptomycetaceae</taxon>
        <taxon>Streptomyces</taxon>
    </lineage>
</organism>
<reference evidence="1 2" key="1">
    <citation type="submission" date="2020-08" db="EMBL/GenBank/DDBJ databases">
        <title>Genomic Encyclopedia of Type Strains, Phase III (KMG-III): the genomes of soil and plant-associated and newly described type strains.</title>
        <authorList>
            <person name="Whitman W."/>
        </authorList>
    </citation>
    <scope>NUCLEOTIDE SEQUENCE [LARGE SCALE GENOMIC DNA]</scope>
    <source>
        <strain evidence="1 2">CECT 3146</strain>
    </source>
</reference>
<evidence type="ECO:0000313" key="2">
    <source>
        <dbReference type="Proteomes" id="UP000549009"/>
    </source>
</evidence>
<proteinExistence type="predicted"/>